<dbReference type="PANTHER" id="PTHR43840">
    <property type="entry name" value="MITOCHONDRIAL METAL TRANSPORTER 1-RELATED"/>
    <property type="match status" value="1"/>
</dbReference>
<organism evidence="9 10">
    <name type="scientific">Candidatus Methanoplasma termitum</name>
    <dbReference type="NCBI Taxonomy" id="1577791"/>
    <lineage>
        <taxon>Archaea</taxon>
        <taxon>Methanobacteriati</taxon>
        <taxon>Thermoplasmatota</taxon>
        <taxon>Thermoplasmata</taxon>
        <taxon>Methanomassiliicoccales</taxon>
        <taxon>Methanomassiliicoccaceae</taxon>
        <taxon>Candidatus Methanoplasma</taxon>
    </lineage>
</organism>
<evidence type="ECO:0000313" key="10">
    <source>
        <dbReference type="Proteomes" id="UP000030787"/>
    </source>
</evidence>
<feature type="transmembrane region" description="Helical" evidence="6">
    <location>
        <begin position="157"/>
        <end position="176"/>
    </location>
</feature>
<dbReference type="InterPro" id="IPR058533">
    <property type="entry name" value="Cation_efflux_TM"/>
</dbReference>
<dbReference type="NCBIfam" id="TIGR01297">
    <property type="entry name" value="CDF"/>
    <property type="match status" value="1"/>
</dbReference>
<dbReference type="GO" id="GO:0015086">
    <property type="term" value="F:cadmium ion transmembrane transporter activity"/>
    <property type="evidence" value="ECO:0007669"/>
    <property type="project" value="TreeGrafter"/>
</dbReference>
<feature type="transmembrane region" description="Helical" evidence="6">
    <location>
        <begin position="75"/>
        <end position="97"/>
    </location>
</feature>
<accession>A0A0A7LAQ4</accession>
<evidence type="ECO:0000259" key="8">
    <source>
        <dbReference type="Pfam" id="PF16916"/>
    </source>
</evidence>
<dbReference type="SUPFAM" id="SSF161111">
    <property type="entry name" value="Cation efflux protein transmembrane domain-like"/>
    <property type="match status" value="1"/>
</dbReference>
<proteinExistence type="predicted"/>
<dbReference type="InterPro" id="IPR027470">
    <property type="entry name" value="Cation_efflux_CTD"/>
</dbReference>
<dbReference type="GO" id="GO:0015093">
    <property type="term" value="F:ferrous iron transmembrane transporter activity"/>
    <property type="evidence" value="ECO:0007669"/>
    <property type="project" value="TreeGrafter"/>
</dbReference>
<dbReference type="InterPro" id="IPR027469">
    <property type="entry name" value="Cation_efflux_TMD_sf"/>
</dbReference>
<feature type="transmembrane region" description="Helical" evidence="6">
    <location>
        <begin position="182"/>
        <end position="203"/>
    </location>
</feature>
<feature type="transmembrane region" description="Helical" evidence="6">
    <location>
        <begin position="45"/>
        <end position="63"/>
    </location>
</feature>
<keyword evidence="5 6" id="KW-0472">Membrane</keyword>
<dbReference type="Pfam" id="PF16916">
    <property type="entry name" value="ZT_dimer"/>
    <property type="match status" value="1"/>
</dbReference>
<dbReference type="HOGENOM" id="CLU_013430_3_0_2"/>
<keyword evidence="4 6" id="KW-1133">Transmembrane helix</keyword>
<dbReference type="OrthoDB" id="53402at2157"/>
<name>A0A0A7LAQ4_9ARCH</name>
<evidence type="ECO:0000256" key="1">
    <source>
        <dbReference type="ARBA" id="ARBA00004141"/>
    </source>
</evidence>
<evidence type="ECO:0000256" key="2">
    <source>
        <dbReference type="ARBA" id="ARBA00022448"/>
    </source>
</evidence>
<dbReference type="GO" id="GO:0006882">
    <property type="term" value="P:intracellular zinc ion homeostasis"/>
    <property type="evidence" value="ECO:0007669"/>
    <property type="project" value="TreeGrafter"/>
</dbReference>
<evidence type="ECO:0000313" key="9">
    <source>
        <dbReference type="EMBL" id="AIZ56245.1"/>
    </source>
</evidence>
<dbReference type="Gene3D" id="3.30.70.1350">
    <property type="entry name" value="Cation efflux protein, cytoplasmic domain"/>
    <property type="match status" value="1"/>
</dbReference>
<evidence type="ECO:0000256" key="5">
    <source>
        <dbReference type="ARBA" id="ARBA00023136"/>
    </source>
</evidence>
<dbReference type="Pfam" id="PF01545">
    <property type="entry name" value="Cation_efflux"/>
    <property type="match status" value="1"/>
</dbReference>
<dbReference type="PANTHER" id="PTHR43840:SF15">
    <property type="entry name" value="MITOCHONDRIAL METAL TRANSPORTER 1-RELATED"/>
    <property type="match status" value="1"/>
</dbReference>
<feature type="transmembrane region" description="Helical" evidence="6">
    <location>
        <begin position="14"/>
        <end position="33"/>
    </location>
</feature>
<reference evidence="9 10" key="1">
    <citation type="journal article" date="2014" name="Appl. Environ. Microbiol.">
        <title>Comparative Genome Analysis of 'Candidatus Methanoplasma termitum' Indicates a New Mode of Energy Metabolism in the Seventh Order of Methanogens.</title>
        <authorList>
            <person name="Lang K."/>
            <person name="Schuldes J."/>
            <person name="Klingl A."/>
            <person name="Poehlein A."/>
            <person name="Daniel R."/>
            <person name="Brune A."/>
        </authorList>
    </citation>
    <scope>NUCLEOTIDE SEQUENCE [LARGE SCALE GENOMIC DNA]</scope>
    <source>
        <strain evidence="10">Mpt1</strain>
    </source>
</reference>
<gene>
    <name evidence="9" type="primary">fieF</name>
    <name evidence="9" type="ORF">Mpt1_c03490</name>
</gene>
<evidence type="ECO:0000256" key="6">
    <source>
        <dbReference type="SAM" id="Phobius"/>
    </source>
</evidence>
<dbReference type="InterPro" id="IPR036837">
    <property type="entry name" value="Cation_efflux_CTD_sf"/>
</dbReference>
<evidence type="ECO:0000256" key="3">
    <source>
        <dbReference type="ARBA" id="ARBA00022692"/>
    </source>
</evidence>
<dbReference type="RefSeq" id="WP_048111580.1">
    <property type="nucleotide sequence ID" value="NZ_CP010070.1"/>
</dbReference>
<dbReference type="KEGG" id="mear:Mpt1_c03490"/>
<dbReference type="Proteomes" id="UP000030787">
    <property type="component" value="Chromosome"/>
</dbReference>
<dbReference type="InterPro" id="IPR002524">
    <property type="entry name" value="Cation_efflux"/>
</dbReference>
<keyword evidence="10" id="KW-1185">Reference proteome</keyword>
<feature type="domain" description="Cation efflux protein transmembrane" evidence="7">
    <location>
        <begin position="14"/>
        <end position="210"/>
    </location>
</feature>
<dbReference type="EMBL" id="CP010070">
    <property type="protein sequence ID" value="AIZ56245.1"/>
    <property type="molecule type" value="Genomic_DNA"/>
</dbReference>
<dbReference type="STRING" id="1577791.Mpt1_c03490"/>
<dbReference type="SUPFAM" id="SSF160240">
    <property type="entry name" value="Cation efflux protein cytoplasmic domain-like"/>
    <property type="match status" value="1"/>
</dbReference>
<evidence type="ECO:0000256" key="4">
    <source>
        <dbReference type="ARBA" id="ARBA00022989"/>
    </source>
</evidence>
<dbReference type="GO" id="GO:0005886">
    <property type="term" value="C:plasma membrane"/>
    <property type="evidence" value="ECO:0007669"/>
    <property type="project" value="TreeGrafter"/>
</dbReference>
<keyword evidence="2" id="KW-0813">Transport</keyword>
<feature type="transmembrane region" description="Helical" evidence="6">
    <location>
        <begin position="117"/>
        <end position="136"/>
    </location>
</feature>
<dbReference type="Gene3D" id="1.20.1510.10">
    <property type="entry name" value="Cation efflux protein transmembrane domain"/>
    <property type="match status" value="1"/>
</dbReference>
<dbReference type="GeneID" id="24818020"/>
<evidence type="ECO:0000259" key="7">
    <source>
        <dbReference type="Pfam" id="PF01545"/>
    </source>
</evidence>
<dbReference type="AlphaFoldDB" id="A0A0A7LAQ4"/>
<sequence length="344" mass="37802">MSDASIENYNFQKIVVVVSAALLIIKFAAYFITNSVAIFTDAAESIVNVLAGLMGLYALYLSAKPADKTHPFGHGRVELISATVEGSMIVIAGAMIIFEAIKDLMNPTGISSLDVGLLLIIFAAAVNYIVGTLAVRKGRKNRSIALESSGKHLRTDTLSSVGIIIGLSIVYVGGLLNYNWDILDPIIALLFGAFIIITGSGVIKKAMDGIMDKADAEILEEITSCLNEHRSNDWIDIHNLRVIKYGSKLHVEMHVTLPFDMTIQEMEKENSSLHESVRTKFGDSVDLMMMPEPCKEFSCKHCKRGCAVRRAAFIGDIVWNMNLLAQEHQHAYGNRVVISNLKER</sequence>
<comment type="subcellular location">
    <subcellularLocation>
        <location evidence="1">Membrane</location>
        <topology evidence="1">Multi-pass membrane protein</topology>
    </subcellularLocation>
</comment>
<dbReference type="InterPro" id="IPR050291">
    <property type="entry name" value="CDF_Transporter"/>
</dbReference>
<protein>
    <submittedName>
        <fullName evidence="9">FieF protein</fullName>
    </submittedName>
</protein>
<dbReference type="GO" id="GO:0015341">
    <property type="term" value="F:zinc efflux antiporter activity"/>
    <property type="evidence" value="ECO:0007669"/>
    <property type="project" value="TreeGrafter"/>
</dbReference>
<keyword evidence="3 6" id="KW-0812">Transmembrane</keyword>
<feature type="domain" description="Cation efflux protein cytoplasmic" evidence="8">
    <location>
        <begin position="215"/>
        <end position="294"/>
    </location>
</feature>